<dbReference type="EMBL" id="GL883094">
    <property type="protein sequence ID" value="EGG10489.1"/>
    <property type="molecule type" value="Genomic_DNA"/>
</dbReference>
<dbReference type="GeneID" id="18926879"/>
<dbReference type="InParanoid" id="F4RAJ2"/>
<feature type="compositionally biased region" description="Polar residues" evidence="5">
    <location>
        <begin position="94"/>
        <end position="104"/>
    </location>
</feature>
<dbReference type="GO" id="GO:0006357">
    <property type="term" value="P:regulation of transcription by RNA polymerase II"/>
    <property type="evidence" value="ECO:0007669"/>
    <property type="project" value="InterPro"/>
</dbReference>
<keyword evidence="4" id="KW-0010">Activator</keyword>
<dbReference type="RefSeq" id="XP_007405959.1">
    <property type="nucleotide sequence ID" value="XM_007405897.1"/>
</dbReference>
<comment type="similarity">
    <text evidence="2 4">Belongs to the Mediator complex subunit 11 family.</text>
</comment>
<feature type="non-terminal residue" evidence="6">
    <location>
        <position position="311"/>
    </location>
</feature>
<evidence type="ECO:0000313" key="7">
    <source>
        <dbReference type="Proteomes" id="UP000001072"/>
    </source>
</evidence>
<feature type="compositionally biased region" description="Low complexity" evidence="5">
    <location>
        <begin position="57"/>
        <end position="74"/>
    </location>
</feature>
<sequence length="311" mass="33751">MSQSSSSSSDSDSSIEFDPISLTSISQTNNNLTTSNDHTDPSQVQASTLPTTQPILDNQSDSSDPDPNNPSNQPVPTLANLIRDLPPVPAANATPKTPNVFGSSSEDDDDDDDDDMDEVEAPVLNLSIDPQSLPTSNQNPPTAATRSWMSQRKGKAILIDGVDHSNTMMEEDSNEENSSNGQIGSAQRIRELGLVDEQIAALLGMASKALECLSPPPPSAKLEDSKSIQTFSESIQEYFTTLNNVQLGLRTSIVHLRAARISTRILFEPPHSNVPETSNKSRLMRYKKLIHKTLTSDREYIDPEVKPANPG</sequence>
<dbReference type="HOGENOM" id="CLU_895894_0_0_1"/>
<comment type="subunit">
    <text evidence="4">Component of the Mediator complex.</text>
</comment>
<gene>
    <name evidence="4" type="primary">MED11</name>
    <name evidence="6" type="ORF">MELLADRAFT_124662</name>
</gene>
<keyword evidence="4" id="KW-0805">Transcription regulation</keyword>
<evidence type="ECO:0000313" key="6">
    <source>
        <dbReference type="EMBL" id="EGG10489.1"/>
    </source>
</evidence>
<evidence type="ECO:0000256" key="3">
    <source>
        <dbReference type="ARBA" id="ARBA00023242"/>
    </source>
</evidence>
<comment type="function">
    <text evidence="4">Component of the Mediator complex, a coactivator involved in the regulated transcription of nearly all RNA polymerase II-dependent genes. Mediator functions as a bridge to convey information from gene-specific regulatory proteins to the basal RNA polymerase II transcription machinery. Mediator is recruited to promoters by direct interactions with regulatory proteins and serves as a scaffold for the assembly of a functional pre-initiation complex with RNA polymerase II and the general transcription factors.</text>
</comment>
<organism evidence="7">
    <name type="scientific">Melampsora larici-populina (strain 98AG31 / pathotype 3-4-7)</name>
    <name type="common">Poplar leaf rust fungus</name>
    <dbReference type="NCBI Taxonomy" id="747676"/>
    <lineage>
        <taxon>Eukaryota</taxon>
        <taxon>Fungi</taxon>
        <taxon>Dikarya</taxon>
        <taxon>Basidiomycota</taxon>
        <taxon>Pucciniomycotina</taxon>
        <taxon>Pucciniomycetes</taxon>
        <taxon>Pucciniales</taxon>
        <taxon>Melampsoraceae</taxon>
        <taxon>Melampsora</taxon>
    </lineage>
</organism>
<keyword evidence="3 4" id="KW-0539">Nucleus</keyword>
<dbReference type="Gene3D" id="1.10.287.3490">
    <property type="match status" value="1"/>
</dbReference>
<dbReference type="KEGG" id="mlr:MELLADRAFT_124662"/>
<dbReference type="GO" id="GO:0016592">
    <property type="term" value="C:mediator complex"/>
    <property type="evidence" value="ECO:0007669"/>
    <property type="project" value="InterPro"/>
</dbReference>
<reference evidence="7" key="1">
    <citation type="journal article" date="2011" name="Proc. Natl. Acad. Sci. U.S.A.">
        <title>Obligate biotrophy features unraveled by the genomic analysis of rust fungi.</title>
        <authorList>
            <person name="Duplessis S."/>
            <person name="Cuomo C.A."/>
            <person name="Lin Y.-C."/>
            <person name="Aerts A."/>
            <person name="Tisserant E."/>
            <person name="Veneault-Fourrey C."/>
            <person name="Joly D.L."/>
            <person name="Hacquard S."/>
            <person name="Amselem J."/>
            <person name="Cantarel B.L."/>
            <person name="Chiu R."/>
            <person name="Coutinho P.M."/>
            <person name="Feau N."/>
            <person name="Field M."/>
            <person name="Frey P."/>
            <person name="Gelhaye E."/>
            <person name="Goldberg J."/>
            <person name="Grabherr M.G."/>
            <person name="Kodira C.D."/>
            <person name="Kohler A."/>
            <person name="Kuees U."/>
            <person name="Lindquist E.A."/>
            <person name="Lucas S.M."/>
            <person name="Mago R."/>
            <person name="Mauceli E."/>
            <person name="Morin E."/>
            <person name="Murat C."/>
            <person name="Pangilinan J.L."/>
            <person name="Park R."/>
            <person name="Pearson M."/>
            <person name="Quesneville H."/>
            <person name="Rouhier N."/>
            <person name="Sakthikumar S."/>
            <person name="Salamov A.A."/>
            <person name="Schmutz J."/>
            <person name="Selles B."/>
            <person name="Shapiro H."/>
            <person name="Tanguay P."/>
            <person name="Tuskan G.A."/>
            <person name="Henrissat B."/>
            <person name="Van de Peer Y."/>
            <person name="Rouze P."/>
            <person name="Ellis J.G."/>
            <person name="Dodds P.N."/>
            <person name="Schein J.E."/>
            <person name="Zhong S."/>
            <person name="Hamelin R.C."/>
            <person name="Grigoriev I.V."/>
            <person name="Szabo L.J."/>
            <person name="Martin F."/>
        </authorList>
    </citation>
    <scope>NUCLEOTIDE SEQUENCE [LARGE SCALE GENOMIC DNA]</scope>
    <source>
        <strain evidence="7">98AG31 / pathotype 3-4-7</strain>
    </source>
</reference>
<accession>F4RAJ2</accession>
<dbReference type="InterPro" id="IPR019404">
    <property type="entry name" value="Mediator_Med11"/>
</dbReference>
<dbReference type="eggNOG" id="ENOG502SGYR">
    <property type="taxonomic scope" value="Eukaryota"/>
</dbReference>
<dbReference type="Proteomes" id="UP000001072">
    <property type="component" value="Unassembled WGS sequence"/>
</dbReference>
<name>F4RAJ2_MELLP</name>
<dbReference type="GO" id="GO:0003712">
    <property type="term" value="F:transcription coregulator activity"/>
    <property type="evidence" value="ECO:0007669"/>
    <property type="project" value="InterPro"/>
</dbReference>
<feature type="region of interest" description="Disordered" evidence="5">
    <location>
        <begin position="1"/>
        <end position="149"/>
    </location>
</feature>
<keyword evidence="4" id="KW-0804">Transcription</keyword>
<dbReference type="VEuPathDB" id="FungiDB:MELLADRAFT_124662"/>
<protein>
    <recommendedName>
        <fullName evidence="4">Mediator of RNA polymerase II transcription subunit 11</fullName>
    </recommendedName>
    <alternativeName>
        <fullName evidence="4">Mediator complex subunit 11</fullName>
    </alternativeName>
</protein>
<evidence type="ECO:0000256" key="1">
    <source>
        <dbReference type="ARBA" id="ARBA00004123"/>
    </source>
</evidence>
<comment type="subcellular location">
    <subcellularLocation>
        <location evidence="1 4">Nucleus</location>
    </subcellularLocation>
</comment>
<feature type="compositionally biased region" description="Polar residues" evidence="5">
    <location>
        <begin position="21"/>
        <end position="56"/>
    </location>
</feature>
<feature type="compositionally biased region" description="Low complexity" evidence="5">
    <location>
        <begin position="1"/>
        <end position="14"/>
    </location>
</feature>
<dbReference type="AlphaFoldDB" id="F4RAJ2"/>
<feature type="compositionally biased region" description="Polar residues" evidence="5">
    <location>
        <begin position="128"/>
        <end position="149"/>
    </location>
</feature>
<feature type="compositionally biased region" description="Acidic residues" evidence="5">
    <location>
        <begin position="105"/>
        <end position="120"/>
    </location>
</feature>
<dbReference type="OrthoDB" id="3358442at2759"/>
<evidence type="ECO:0000256" key="4">
    <source>
        <dbReference type="RuleBase" id="RU364147"/>
    </source>
</evidence>
<keyword evidence="7" id="KW-1185">Reference proteome</keyword>
<proteinExistence type="inferred from homology"/>
<dbReference type="Pfam" id="PF10280">
    <property type="entry name" value="Med11"/>
    <property type="match status" value="1"/>
</dbReference>
<evidence type="ECO:0000256" key="5">
    <source>
        <dbReference type="SAM" id="MobiDB-lite"/>
    </source>
</evidence>
<evidence type="ECO:0000256" key="2">
    <source>
        <dbReference type="ARBA" id="ARBA00008186"/>
    </source>
</evidence>